<accession>A0A2W2B6B8</accession>
<evidence type="ECO:0000313" key="1">
    <source>
        <dbReference type="EMBL" id="PZF71759.1"/>
    </source>
</evidence>
<protein>
    <submittedName>
        <fullName evidence="1">Uncharacterized protein</fullName>
    </submittedName>
</protein>
<keyword evidence="2" id="KW-1185">Reference proteome</keyword>
<organism evidence="1 2">
    <name type="scientific">Taibaiella soli</name>
    <dbReference type="NCBI Taxonomy" id="1649169"/>
    <lineage>
        <taxon>Bacteria</taxon>
        <taxon>Pseudomonadati</taxon>
        <taxon>Bacteroidota</taxon>
        <taxon>Chitinophagia</taxon>
        <taxon>Chitinophagales</taxon>
        <taxon>Chitinophagaceae</taxon>
        <taxon>Taibaiella</taxon>
    </lineage>
</organism>
<name>A0A2W2B6B8_9BACT</name>
<evidence type="ECO:0000313" key="2">
    <source>
        <dbReference type="Proteomes" id="UP000248745"/>
    </source>
</evidence>
<sequence>MKHYFQKNNSELFPANETDANSIGLTSSLPFTTPEIIKSLESFFKAGKHFNSYSPFTILL</sequence>
<comment type="caution">
    <text evidence="1">The sequence shown here is derived from an EMBL/GenBank/DDBJ whole genome shotgun (WGS) entry which is preliminary data.</text>
</comment>
<proteinExistence type="predicted"/>
<dbReference type="AlphaFoldDB" id="A0A2W2B6B8"/>
<reference evidence="1 2" key="1">
    <citation type="submission" date="2018-06" db="EMBL/GenBank/DDBJ databases">
        <title>Mucibacter soli gen. nov., sp. nov., a new member of the family Chitinophagaceae producing mucin.</title>
        <authorList>
            <person name="Kim M.-K."/>
            <person name="Park S."/>
            <person name="Kim T.-S."/>
            <person name="Joung Y."/>
            <person name="Han J.-H."/>
            <person name="Kim S.B."/>
        </authorList>
    </citation>
    <scope>NUCLEOTIDE SEQUENCE [LARGE SCALE GENOMIC DNA]</scope>
    <source>
        <strain evidence="1 2">R1-15</strain>
    </source>
</reference>
<dbReference type="EMBL" id="QKTW01000022">
    <property type="protein sequence ID" value="PZF71759.1"/>
    <property type="molecule type" value="Genomic_DNA"/>
</dbReference>
<dbReference type="Proteomes" id="UP000248745">
    <property type="component" value="Unassembled WGS sequence"/>
</dbReference>
<gene>
    <name evidence="1" type="ORF">DN068_16980</name>
</gene>